<dbReference type="PATRIC" id="fig|157838.3.peg.554"/>
<evidence type="ECO:0000313" key="3">
    <source>
        <dbReference type="EMBL" id="KQL52514.1"/>
    </source>
</evidence>
<accession>A0A0Q3WW86</accession>
<name>A0A0Q3WW86_9BACI</name>
<feature type="transmembrane region" description="Helical" evidence="2">
    <location>
        <begin position="37"/>
        <end position="60"/>
    </location>
</feature>
<protein>
    <submittedName>
        <fullName evidence="3">Uncharacterized protein</fullName>
    </submittedName>
</protein>
<feature type="compositionally biased region" description="Basic and acidic residues" evidence="1">
    <location>
        <begin position="1"/>
        <end position="17"/>
    </location>
</feature>
<evidence type="ECO:0000256" key="1">
    <source>
        <dbReference type="SAM" id="MobiDB-lite"/>
    </source>
</evidence>
<dbReference type="Proteomes" id="UP000051888">
    <property type="component" value="Unassembled WGS sequence"/>
</dbReference>
<dbReference type="AlphaFoldDB" id="A0A0Q3WW86"/>
<gene>
    <name evidence="3" type="ORF">AN964_02500</name>
</gene>
<keyword evidence="2" id="KW-1133">Transmembrane helix</keyword>
<evidence type="ECO:0000256" key="2">
    <source>
        <dbReference type="SAM" id="Phobius"/>
    </source>
</evidence>
<evidence type="ECO:0000313" key="4">
    <source>
        <dbReference type="Proteomes" id="UP000051888"/>
    </source>
</evidence>
<keyword evidence="2" id="KW-0472">Membrane</keyword>
<comment type="caution">
    <text evidence="3">The sequence shown here is derived from an EMBL/GenBank/DDBJ whole genome shotgun (WGS) entry which is preliminary data.</text>
</comment>
<feature type="region of interest" description="Disordered" evidence="1">
    <location>
        <begin position="1"/>
        <end position="29"/>
    </location>
</feature>
<dbReference type="EMBL" id="LJJC01000004">
    <property type="protein sequence ID" value="KQL52514.1"/>
    <property type="molecule type" value="Genomic_DNA"/>
</dbReference>
<proteinExistence type="predicted"/>
<organism evidence="3 4">
    <name type="scientific">Heyndrickxia shackletonii</name>
    <dbReference type="NCBI Taxonomy" id="157838"/>
    <lineage>
        <taxon>Bacteria</taxon>
        <taxon>Bacillati</taxon>
        <taxon>Bacillota</taxon>
        <taxon>Bacilli</taxon>
        <taxon>Bacillales</taxon>
        <taxon>Bacillaceae</taxon>
        <taxon>Heyndrickxia</taxon>
    </lineage>
</organism>
<sequence length="65" mass="7064">MYKGDEQEKRQNQENKKNPMGNLGDSINRSKVGDIGALARGGCLTKIITVVIIIGGLFILSRCSN</sequence>
<keyword evidence="2" id="KW-0812">Transmembrane</keyword>
<reference evidence="3 4" key="1">
    <citation type="submission" date="2015-09" db="EMBL/GenBank/DDBJ databases">
        <title>Genome sequencing project for genomic taxonomy and phylogenomics of Bacillus-like bacteria.</title>
        <authorList>
            <person name="Liu B."/>
            <person name="Wang J."/>
            <person name="Zhu Y."/>
            <person name="Liu G."/>
            <person name="Chen Q."/>
            <person name="Chen Z."/>
            <person name="Lan J."/>
            <person name="Che J."/>
            <person name="Ge C."/>
            <person name="Shi H."/>
            <person name="Pan Z."/>
            <person name="Liu X."/>
        </authorList>
    </citation>
    <scope>NUCLEOTIDE SEQUENCE [LARGE SCALE GENOMIC DNA]</scope>
    <source>
        <strain evidence="3 4">LMG 18435</strain>
    </source>
</reference>
<keyword evidence="4" id="KW-1185">Reference proteome</keyword>
<dbReference type="RefSeq" id="WP_055738206.1">
    <property type="nucleotide sequence ID" value="NZ_JAAIWL010000029.1"/>
</dbReference>